<accession>X5DUA6</accession>
<organism evidence="3 4">
    <name type="scientific">Corynebacterium glyciniphilum AJ 3170</name>
    <dbReference type="NCBI Taxonomy" id="1404245"/>
    <lineage>
        <taxon>Bacteria</taxon>
        <taxon>Bacillati</taxon>
        <taxon>Actinomycetota</taxon>
        <taxon>Actinomycetes</taxon>
        <taxon>Mycobacteriales</taxon>
        <taxon>Corynebacteriaceae</taxon>
        <taxon>Corynebacterium</taxon>
    </lineage>
</organism>
<dbReference type="PROSITE" id="PS51257">
    <property type="entry name" value="PROKAR_LIPOPROTEIN"/>
    <property type="match status" value="1"/>
</dbReference>
<keyword evidence="2" id="KW-0732">Signal</keyword>
<feature type="region of interest" description="Disordered" evidence="1">
    <location>
        <begin position="22"/>
        <end position="53"/>
    </location>
</feature>
<feature type="chain" id="PRO_5038521138" evidence="2">
    <location>
        <begin position="21"/>
        <end position="173"/>
    </location>
</feature>
<evidence type="ECO:0000313" key="3">
    <source>
        <dbReference type="EMBL" id="AHW64257.1"/>
    </source>
</evidence>
<dbReference type="AlphaFoldDB" id="X5DUA6"/>
<dbReference type="KEGG" id="cgy:CGLY_09060"/>
<feature type="compositionally biased region" description="Polar residues" evidence="1">
    <location>
        <begin position="67"/>
        <end position="77"/>
    </location>
</feature>
<feature type="region of interest" description="Disordered" evidence="1">
    <location>
        <begin position="59"/>
        <end position="78"/>
    </location>
</feature>
<gene>
    <name evidence="3" type="ORF">CGLY_09060</name>
</gene>
<protein>
    <submittedName>
        <fullName evidence="3">Putative secreted protein</fullName>
    </submittedName>
</protein>
<dbReference type="EMBL" id="CP006842">
    <property type="protein sequence ID" value="AHW64257.1"/>
    <property type="molecule type" value="Genomic_DNA"/>
</dbReference>
<evidence type="ECO:0000256" key="2">
    <source>
        <dbReference type="SAM" id="SignalP"/>
    </source>
</evidence>
<evidence type="ECO:0000313" key="4">
    <source>
        <dbReference type="Proteomes" id="UP000023703"/>
    </source>
</evidence>
<dbReference type="OrthoDB" id="4426927at2"/>
<proteinExistence type="predicted"/>
<dbReference type="STRING" id="1404245.CGLY_09060"/>
<name>X5DUA6_9CORY</name>
<dbReference type="RefSeq" id="WP_038548791.1">
    <property type="nucleotide sequence ID" value="NZ_CP006842.1"/>
</dbReference>
<dbReference type="HOGENOM" id="CLU_1545036_0_0_11"/>
<keyword evidence="4" id="KW-1185">Reference proteome</keyword>
<feature type="compositionally biased region" description="Low complexity" evidence="1">
    <location>
        <begin position="22"/>
        <end position="43"/>
    </location>
</feature>
<feature type="signal peptide" evidence="2">
    <location>
        <begin position="1"/>
        <end position="20"/>
    </location>
</feature>
<sequence>MTIRRTAVAAMFAVPLALSACTTDTGSSEDSPTSSSDTASPSSDDTRPEDGRAEIGQPLTVAGAEITPSNLRPAQQASRDHTCVDITITVAPDAEPLDIHGLAAWKLYDPSNTPRLQTANDDTEHLPDVVNPGQDAQGTVCFDNAPGTPGDYELRFRGTIDPLTNEAVWTGSL</sequence>
<reference evidence="3 4" key="1">
    <citation type="journal article" date="2015" name="Int. J. Syst. Evol. Microbiol.">
        <title>Revisiting Corynebacterium glyciniphilum (ex Kubota et al., 1972) sp. nov., nom. rev., isolated from putrefied banana.</title>
        <authorList>
            <person name="Al-Dilaimi A."/>
            <person name="Bednarz H."/>
            <person name="Lomker A."/>
            <person name="Niehaus K."/>
            <person name="Kalinowski J."/>
            <person name="Ruckert C."/>
        </authorList>
    </citation>
    <scope>NUCLEOTIDE SEQUENCE [LARGE SCALE GENOMIC DNA]</scope>
    <source>
        <strain evidence="3">AJ 3170</strain>
    </source>
</reference>
<feature type="compositionally biased region" description="Basic and acidic residues" evidence="1">
    <location>
        <begin position="44"/>
        <end position="53"/>
    </location>
</feature>
<dbReference type="Proteomes" id="UP000023703">
    <property type="component" value="Chromosome"/>
</dbReference>
<evidence type="ECO:0000256" key="1">
    <source>
        <dbReference type="SAM" id="MobiDB-lite"/>
    </source>
</evidence>